<dbReference type="AlphaFoldDB" id="A0A427AYB0"/>
<reference evidence="1 2" key="1">
    <citation type="journal article" date="2014" name="Agronomy (Basel)">
        <title>A Draft Genome Sequence for Ensete ventricosum, the Drought-Tolerant Tree Against Hunger.</title>
        <authorList>
            <person name="Harrison J."/>
            <person name="Moore K.A."/>
            <person name="Paszkiewicz K."/>
            <person name="Jones T."/>
            <person name="Grant M."/>
            <person name="Ambacheew D."/>
            <person name="Muzemil S."/>
            <person name="Studholme D.J."/>
        </authorList>
    </citation>
    <scope>NUCLEOTIDE SEQUENCE [LARGE SCALE GENOMIC DNA]</scope>
</reference>
<evidence type="ECO:0000313" key="2">
    <source>
        <dbReference type="Proteomes" id="UP000287651"/>
    </source>
</evidence>
<dbReference type="EMBL" id="AMZH03000959">
    <property type="protein sequence ID" value="RRT81231.1"/>
    <property type="molecule type" value="Genomic_DNA"/>
</dbReference>
<evidence type="ECO:0000313" key="1">
    <source>
        <dbReference type="EMBL" id="RRT81231.1"/>
    </source>
</evidence>
<gene>
    <name evidence="1" type="ORF">B296_00022412</name>
</gene>
<organism evidence="1 2">
    <name type="scientific">Ensete ventricosum</name>
    <name type="common">Abyssinian banana</name>
    <name type="synonym">Musa ensete</name>
    <dbReference type="NCBI Taxonomy" id="4639"/>
    <lineage>
        <taxon>Eukaryota</taxon>
        <taxon>Viridiplantae</taxon>
        <taxon>Streptophyta</taxon>
        <taxon>Embryophyta</taxon>
        <taxon>Tracheophyta</taxon>
        <taxon>Spermatophyta</taxon>
        <taxon>Magnoliopsida</taxon>
        <taxon>Liliopsida</taxon>
        <taxon>Zingiberales</taxon>
        <taxon>Musaceae</taxon>
        <taxon>Ensete</taxon>
    </lineage>
</organism>
<sequence length="134" mass="14397">MHLSMKIGGLHLSRANVLPGHTTRHEDLRAAPRPSKPALESCTLAHRPTTIVELNLIIGMSSSSKVVEPNPMTSLTSHSKAIELNPVIGLSSHSKAVELNPTIGRSSHLKVVQPNLTASPSSHLKAKKKGPWLM</sequence>
<dbReference type="Proteomes" id="UP000287651">
    <property type="component" value="Unassembled WGS sequence"/>
</dbReference>
<comment type="caution">
    <text evidence="1">The sequence shown here is derived from an EMBL/GenBank/DDBJ whole genome shotgun (WGS) entry which is preliminary data.</text>
</comment>
<protein>
    <submittedName>
        <fullName evidence="1">Uncharacterized protein</fullName>
    </submittedName>
</protein>
<accession>A0A427AYB0</accession>
<name>A0A427AYB0_ENSVE</name>
<proteinExistence type="predicted"/>